<dbReference type="InterPro" id="IPR050879">
    <property type="entry name" value="Acyltransferase_3"/>
</dbReference>
<proteinExistence type="predicted"/>
<dbReference type="InterPro" id="IPR002656">
    <property type="entry name" value="Acyl_transf_3_dom"/>
</dbReference>
<evidence type="ECO:0000313" key="3">
    <source>
        <dbReference type="EMBL" id="KAH7369153.1"/>
    </source>
</evidence>
<reference evidence="3" key="1">
    <citation type="journal article" date="2021" name="Nat. Commun.">
        <title>Genetic determinants of endophytism in the Arabidopsis root mycobiome.</title>
        <authorList>
            <person name="Mesny F."/>
            <person name="Miyauchi S."/>
            <person name="Thiergart T."/>
            <person name="Pickel B."/>
            <person name="Atanasova L."/>
            <person name="Karlsson M."/>
            <person name="Huettel B."/>
            <person name="Barry K.W."/>
            <person name="Haridas S."/>
            <person name="Chen C."/>
            <person name="Bauer D."/>
            <person name="Andreopoulos W."/>
            <person name="Pangilinan J."/>
            <person name="LaButti K."/>
            <person name="Riley R."/>
            <person name="Lipzen A."/>
            <person name="Clum A."/>
            <person name="Drula E."/>
            <person name="Henrissat B."/>
            <person name="Kohler A."/>
            <person name="Grigoriev I.V."/>
            <person name="Martin F.M."/>
            <person name="Hacquard S."/>
        </authorList>
    </citation>
    <scope>NUCLEOTIDE SEQUENCE</scope>
    <source>
        <strain evidence="3">MPI-CAGE-AT-0016</strain>
    </source>
</reference>
<keyword evidence="1" id="KW-1133">Transmembrane helix</keyword>
<evidence type="ECO:0000256" key="1">
    <source>
        <dbReference type="SAM" id="Phobius"/>
    </source>
</evidence>
<feature type="domain" description="Acyltransferase 3" evidence="2">
    <location>
        <begin position="80"/>
        <end position="485"/>
    </location>
</feature>
<sequence>MMSLAMRSLRGAANRLSTRSYSYAPLSTGSNPESPSPIDPAARTNFPTRIYALLFFLLPYFVQNRIRPGTAKPQRLRPTSWLDGLRGVASLIVFICHYTEGTQKSYTLTYGVRYDGDEVQSSPLQLPFVRVLFAGRPMVHIFFVISGFVLSYKPLRQLRSRDYDGVQRTLSSSVFRRGFRLFLPTTVSTFFGMLTIHYGIQRGKDPLPSLWEQFVDWCGSVHHMITLSWDWDALKAPKYDVHLWTIPVEMSFSMFLFIVIMGLSRVKTMFRMVILVGIMAYCITAGHWAGLEFLAGMGLAEMQLIQDAREDADPEGIQDKEAEDIEGNSYLPSSSRRARYIGRRLLQAVLFINLLFGLHVAGWPNEKAEISPGFVTLYRNTMEPYLSRGAFWPSFPWFSVGAVQIVAALHQITPLQRVFTTGPVQYLANISYAIYLCHGPVMKSIHHRWMPHIWVLVGGPSEAGMWGRMLVWLLGLVAMAIPVIWVSDLFWRTVDLRSVELARRIERFCVLDD</sequence>
<keyword evidence="3" id="KW-0012">Acyltransferase</keyword>
<evidence type="ECO:0000259" key="2">
    <source>
        <dbReference type="Pfam" id="PF01757"/>
    </source>
</evidence>
<dbReference type="AlphaFoldDB" id="A0A8K0TPC1"/>
<comment type="caution">
    <text evidence="3">The sequence shown here is derived from an EMBL/GenBank/DDBJ whole genome shotgun (WGS) entry which is preliminary data.</text>
</comment>
<dbReference type="EMBL" id="JAGPXD010000002">
    <property type="protein sequence ID" value="KAH7369153.1"/>
    <property type="molecule type" value="Genomic_DNA"/>
</dbReference>
<dbReference type="PANTHER" id="PTHR23028:SF134">
    <property type="entry name" value="PUTATIVE (AFU_ORTHOLOGUE AFUA_4G08520)-RELATED"/>
    <property type="match status" value="1"/>
</dbReference>
<keyword evidence="1" id="KW-0472">Membrane</keyword>
<keyword evidence="3" id="KW-0808">Transferase</keyword>
<gene>
    <name evidence="3" type="ORF">B0T11DRAFT_278316</name>
</gene>
<protein>
    <submittedName>
        <fullName evidence="3">Acyltransferase 3</fullName>
    </submittedName>
</protein>
<feature type="transmembrane region" description="Helical" evidence="1">
    <location>
        <begin position="181"/>
        <end position="200"/>
    </location>
</feature>
<organism evidence="3 4">
    <name type="scientific">Plectosphaerella cucumerina</name>
    <dbReference type="NCBI Taxonomy" id="40658"/>
    <lineage>
        <taxon>Eukaryota</taxon>
        <taxon>Fungi</taxon>
        <taxon>Dikarya</taxon>
        <taxon>Ascomycota</taxon>
        <taxon>Pezizomycotina</taxon>
        <taxon>Sordariomycetes</taxon>
        <taxon>Hypocreomycetidae</taxon>
        <taxon>Glomerellales</taxon>
        <taxon>Plectosphaerellaceae</taxon>
        <taxon>Plectosphaerella</taxon>
    </lineage>
</organism>
<feature type="transmembrane region" description="Helical" evidence="1">
    <location>
        <begin position="470"/>
        <end position="491"/>
    </location>
</feature>
<feature type="transmembrane region" description="Helical" evidence="1">
    <location>
        <begin position="131"/>
        <end position="152"/>
    </location>
</feature>
<dbReference type="Pfam" id="PF01757">
    <property type="entry name" value="Acyl_transf_3"/>
    <property type="match status" value="1"/>
</dbReference>
<dbReference type="GO" id="GO:0016747">
    <property type="term" value="F:acyltransferase activity, transferring groups other than amino-acyl groups"/>
    <property type="evidence" value="ECO:0007669"/>
    <property type="project" value="InterPro"/>
</dbReference>
<keyword evidence="4" id="KW-1185">Reference proteome</keyword>
<feature type="transmembrane region" description="Helical" evidence="1">
    <location>
        <begin position="241"/>
        <end position="263"/>
    </location>
</feature>
<dbReference type="OrthoDB" id="5819582at2759"/>
<accession>A0A8K0TPC1</accession>
<name>A0A8K0TPC1_9PEZI</name>
<evidence type="ECO:0000313" key="4">
    <source>
        <dbReference type="Proteomes" id="UP000813385"/>
    </source>
</evidence>
<keyword evidence="1" id="KW-0812">Transmembrane</keyword>
<dbReference type="PANTHER" id="PTHR23028">
    <property type="entry name" value="ACETYLTRANSFERASE"/>
    <property type="match status" value="1"/>
</dbReference>
<dbReference type="Proteomes" id="UP000813385">
    <property type="component" value="Unassembled WGS sequence"/>
</dbReference>